<name>A0A916QAS5_9BACL</name>
<organism evidence="1 2">
    <name type="scientific">Insulibacter thermoxylanivorax</name>
    <dbReference type="NCBI Taxonomy" id="2749268"/>
    <lineage>
        <taxon>Bacteria</taxon>
        <taxon>Bacillati</taxon>
        <taxon>Bacillota</taxon>
        <taxon>Bacilli</taxon>
        <taxon>Bacillales</taxon>
        <taxon>Paenibacillaceae</taxon>
        <taxon>Insulibacter</taxon>
    </lineage>
</organism>
<dbReference type="InterPro" id="IPR013493">
    <property type="entry name" value="CHP02677"/>
</dbReference>
<gene>
    <name evidence="1" type="ORF">PRECH8_06030</name>
</gene>
<evidence type="ECO:0000313" key="1">
    <source>
        <dbReference type="EMBL" id="GFR37307.1"/>
    </source>
</evidence>
<keyword evidence="2" id="KW-1185">Reference proteome</keyword>
<dbReference type="NCBIfam" id="TIGR02677">
    <property type="entry name" value="TIGR02677 family protein"/>
    <property type="match status" value="1"/>
</dbReference>
<proteinExistence type="predicted"/>
<accession>A0A916QAS5</accession>
<dbReference type="Proteomes" id="UP000654993">
    <property type="component" value="Unassembled WGS sequence"/>
</dbReference>
<comment type="caution">
    <text evidence="1">The sequence shown here is derived from an EMBL/GenBank/DDBJ whole genome shotgun (WGS) entry which is preliminary data.</text>
</comment>
<reference evidence="1" key="2">
    <citation type="journal article" date="2021" name="Data Brief">
        <title>Draft genome sequence data of the facultative, thermophilic, xylanolytic bacterium Paenibacillus sp. strain DA-C8.</title>
        <authorList>
            <person name="Chhe C."/>
            <person name="Uke A."/>
            <person name="Baramee S."/>
            <person name="Ungkulpasvich U."/>
            <person name="Tachaapaikoon C."/>
            <person name="Pason P."/>
            <person name="Waeonukul R."/>
            <person name="Ratanakhanokchai K."/>
            <person name="Kosugi A."/>
        </authorList>
    </citation>
    <scope>NUCLEOTIDE SEQUENCE</scope>
    <source>
        <strain evidence="1">DA-C8</strain>
    </source>
</reference>
<protein>
    <submittedName>
        <fullName evidence="1">TIGR02677 family protein</fullName>
    </submittedName>
</protein>
<evidence type="ECO:0000313" key="2">
    <source>
        <dbReference type="Proteomes" id="UP000654993"/>
    </source>
</evidence>
<dbReference type="AlphaFoldDB" id="A0A916QAS5"/>
<dbReference type="EMBL" id="BMAQ01000004">
    <property type="protein sequence ID" value="GFR37307.1"/>
    <property type="molecule type" value="Genomic_DNA"/>
</dbReference>
<sequence length="503" mass="60233">MDEQLLKPIPEITYLNTENTWRYRAILRFFYRQHERLRHYLFPEEVYSYLKQFGAFQSYTEDMLEQDLQRLVAWGNLIPRQETGRVSSIEEFKRKKFRYQCSPYTVEIERMVHQLEQLGESFGGSLERTLFDRLLQLLGELTTRDTSPFRAENEQLYRVETMPLEEVNLLWEDLFDQFRKLTENAADYLAYLKSEKIEDLMQTEDFLLYKEALMAYLRNFMAALQKSSLRIESILLHVDDQWLERTVERVADYQMSIPRLDEKIDKEEIITRLKAQWNSLRYWFLGVNGNDSELLYMQNETNETIRKMTRFAQRLGERYQNMRSRRKDYLHLAGWFLNLSMEEAHKLSACVFGVFHTRHLYTDPGRTEDIDADLWHEPPAVLTIKPRTRHYRERTKPSAIEDRSAAKQQMLQQHLLMREAERKLIEQITRNDRIRLSELPAVDPYVRKTLLQWMTRASGQEDGTAKTESGRKFKLILLDDEMIELASSDGIMRMPNYLIMFLE</sequence>
<dbReference type="RefSeq" id="WP_200965588.1">
    <property type="nucleotide sequence ID" value="NZ_BMAQ01000004.1"/>
</dbReference>
<dbReference type="Pfam" id="PF09660">
    <property type="entry name" value="DUF2397"/>
    <property type="match status" value="1"/>
</dbReference>
<reference evidence="1" key="1">
    <citation type="submission" date="2020-08" db="EMBL/GenBank/DDBJ databases">
        <authorList>
            <person name="Uke A."/>
            <person name="Chhe C."/>
            <person name="Baramee S."/>
            <person name="Kosugi A."/>
        </authorList>
    </citation>
    <scope>NUCLEOTIDE SEQUENCE</scope>
    <source>
        <strain evidence="1">DA-C8</strain>
    </source>
</reference>